<keyword evidence="3" id="KW-1185">Reference proteome</keyword>
<organism evidence="2 3">
    <name type="scientific">Ceratitis capitata</name>
    <name type="common">Mediterranean fruit fly</name>
    <name type="synonym">Tephritis capitata</name>
    <dbReference type="NCBI Taxonomy" id="7213"/>
    <lineage>
        <taxon>Eukaryota</taxon>
        <taxon>Metazoa</taxon>
        <taxon>Ecdysozoa</taxon>
        <taxon>Arthropoda</taxon>
        <taxon>Hexapoda</taxon>
        <taxon>Insecta</taxon>
        <taxon>Pterygota</taxon>
        <taxon>Neoptera</taxon>
        <taxon>Endopterygota</taxon>
        <taxon>Diptera</taxon>
        <taxon>Brachycera</taxon>
        <taxon>Muscomorpha</taxon>
        <taxon>Tephritoidea</taxon>
        <taxon>Tephritidae</taxon>
        <taxon>Ceratitis</taxon>
        <taxon>Ceratitis</taxon>
    </lineage>
</organism>
<comment type="caution">
    <text evidence="2">The sequence shown here is derived from an EMBL/GenBank/DDBJ whole genome shotgun (WGS) entry which is preliminary data.</text>
</comment>
<dbReference type="EMBL" id="CAJHJT010000001">
    <property type="protein sequence ID" value="CAD6993288.1"/>
    <property type="molecule type" value="Genomic_DNA"/>
</dbReference>
<dbReference type="AlphaFoldDB" id="A0A811U4K7"/>
<proteinExistence type="predicted"/>
<feature type="region of interest" description="Disordered" evidence="1">
    <location>
        <begin position="1"/>
        <end position="67"/>
    </location>
</feature>
<name>A0A811U4K7_CERCA</name>
<protein>
    <submittedName>
        <fullName evidence="2">(Mediterranean fruit fly) hypothetical protein</fullName>
    </submittedName>
</protein>
<evidence type="ECO:0000313" key="2">
    <source>
        <dbReference type="EMBL" id="CAD6993288.1"/>
    </source>
</evidence>
<dbReference type="OrthoDB" id="7995260at2759"/>
<sequence>MLAMSQGFFDNPYAQIRAPTVAMRPPRGDSPINSAAALDLQTSSRSQVPPPPPPPPRRKDLNKTQKQ</sequence>
<evidence type="ECO:0000256" key="1">
    <source>
        <dbReference type="SAM" id="MobiDB-lite"/>
    </source>
</evidence>
<accession>A0A811U4K7</accession>
<feature type="compositionally biased region" description="Basic and acidic residues" evidence="1">
    <location>
        <begin position="57"/>
        <end position="67"/>
    </location>
</feature>
<reference evidence="2" key="1">
    <citation type="submission" date="2020-11" db="EMBL/GenBank/DDBJ databases">
        <authorList>
            <person name="Whitehead M."/>
        </authorList>
    </citation>
    <scope>NUCLEOTIDE SEQUENCE</scope>
    <source>
        <strain evidence="2">EGII</strain>
    </source>
</reference>
<dbReference type="Proteomes" id="UP000606786">
    <property type="component" value="Unassembled WGS sequence"/>
</dbReference>
<evidence type="ECO:0000313" key="3">
    <source>
        <dbReference type="Proteomes" id="UP000606786"/>
    </source>
</evidence>
<gene>
    <name evidence="2" type="ORF">CCAP1982_LOCUS2103</name>
</gene>